<proteinExistence type="predicted"/>
<feature type="signal peptide" evidence="1">
    <location>
        <begin position="1"/>
        <end position="19"/>
    </location>
</feature>
<feature type="chain" id="PRO_5005222742" description="RNA polymerase II assembly factor Rtp1 C-terminal domain-containing protein" evidence="1">
    <location>
        <begin position="20"/>
        <end position="679"/>
    </location>
</feature>
<sequence length="679" mass="73650">FGFAVCFWNIIGIVRKSLAMVGVAPGLIDSIITAANPQQLLDIVVDGVTKCPAPDVVDRVVEQLQMSPPDPTTLPNIIYSIGLLSGVNYTCSKLVSTRLKDIAHSLLDLIPLLSSPEVHWSLLATCSRILAIPRCSSVNSAIQLQEQALTLALKAIQSPYPGPTETHSALTIRAIQYLSQLLSYFPQLLAGQNRGAIVFNRSIQLMVDNSVGHNELIISLGECVSKMIDLSVPKLVVSDVDSLLDPVSPSIDDGDDDESGSEPVLVLASELGQMNGDDLLAGFNACSSCFEGDVNAGHVFHCLAMLAHFKDPNHPLITRSTTYILDHLKSLLNGNRGPNKLERRVGGEWAEILSQIIPYVPSSQITILSKRLSLLYLHLQSRHLLLKSLRDGLISCFSRLLTTISAHACSIPDSRSLLDQILSDVVEDTQDHRLISDAIYSIRHDNDLLQSHVPSLHQSLLSHILPGSSNRLSESACDALGRIACFLNGCSDLHLSSATLDGIIGVVQLCPSISSIVASARIAIHLVDVSPESIILLFQALSDVALGKTSPEESDDEDEVDRTSGLQITSLTMLTALISRNLFARDDLTTSLMIFIDEIIESIISAPRLFADDAMVQSSALDVIRAIVSRPLCPSPNEWDRIRDALVDLSSSDAGRIFDGQPMKDCLLAINKRLDARQK</sequence>
<accession>A0A0H5QP26</accession>
<dbReference type="EMBL" id="HACM01002699">
    <property type="protein sequence ID" value="CRZ03141.1"/>
    <property type="molecule type" value="Transcribed_RNA"/>
</dbReference>
<feature type="non-terminal residue" evidence="2">
    <location>
        <position position="1"/>
    </location>
</feature>
<dbReference type="InterPro" id="IPR016024">
    <property type="entry name" value="ARM-type_fold"/>
</dbReference>
<name>A0A0H5QP26_9EUKA</name>
<dbReference type="AlphaFoldDB" id="A0A0H5QP26"/>
<evidence type="ECO:0000256" key="1">
    <source>
        <dbReference type="SAM" id="SignalP"/>
    </source>
</evidence>
<organism evidence="2">
    <name type="scientific">Spongospora subterranea</name>
    <dbReference type="NCBI Taxonomy" id="70186"/>
    <lineage>
        <taxon>Eukaryota</taxon>
        <taxon>Sar</taxon>
        <taxon>Rhizaria</taxon>
        <taxon>Endomyxa</taxon>
        <taxon>Phytomyxea</taxon>
        <taxon>Plasmodiophorida</taxon>
        <taxon>Plasmodiophoridae</taxon>
        <taxon>Spongospora</taxon>
    </lineage>
</organism>
<dbReference type="SUPFAM" id="SSF48371">
    <property type="entry name" value="ARM repeat"/>
    <property type="match status" value="1"/>
</dbReference>
<evidence type="ECO:0008006" key="3">
    <source>
        <dbReference type="Google" id="ProtNLM"/>
    </source>
</evidence>
<evidence type="ECO:0000313" key="2">
    <source>
        <dbReference type="EMBL" id="CRZ03141.1"/>
    </source>
</evidence>
<keyword evidence="1" id="KW-0732">Signal</keyword>
<reference evidence="2" key="1">
    <citation type="submission" date="2015-04" db="EMBL/GenBank/DDBJ databases">
        <title>The genome sequence of the plant pathogenic Rhizarian Plasmodiophora brassicae reveals insights in its biotrophic life cycle and the origin of chitin synthesis.</title>
        <authorList>
            <person name="Schwelm A."/>
            <person name="Fogelqvist J."/>
            <person name="Knaust A."/>
            <person name="Julke S."/>
            <person name="Lilja T."/>
            <person name="Dhandapani V."/>
            <person name="Bonilla-Rosso G."/>
            <person name="Karlsson M."/>
            <person name="Shevchenko A."/>
            <person name="Choi S.R."/>
            <person name="Kim H.G."/>
            <person name="Park J.Y."/>
            <person name="Lim Y.P."/>
            <person name="Ludwig-Muller J."/>
            <person name="Dixelius C."/>
        </authorList>
    </citation>
    <scope>NUCLEOTIDE SEQUENCE</scope>
    <source>
        <tissue evidence="2">Potato root galls</tissue>
    </source>
</reference>
<protein>
    <recommendedName>
        <fullName evidence="3">RNA polymerase II assembly factor Rtp1 C-terminal domain-containing protein</fullName>
    </recommendedName>
</protein>